<dbReference type="Gene3D" id="1.25.40.10">
    <property type="entry name" value="Tetratricopeptide repeat domain"/>
    <property type="match status" value="2"/>
</dbReference>
<organism evidence="3 4">
    <name type="scientific">Edaphochlamys debaryana</name>
    <dbReference type="NCBI Taxonomy" id="47281"/>
    <lineage>
        <taxon>Eukaryota</taxon>
        <taxon>Viridiplantae</taxon>
        <taxon>Chlorophyta</taxon>
        <taxon>core chlorophytes</taxon>
        <taxon>Chlorophyceae</taxon>
        <taxon>CS clade</taxon>
        <taxon>Chlamydomonadales</taxon>
        <taxon>Chlamydomonadales incertae sedis</taxon>
        <taxon>Edaphochlamys</taxon>
    </lineage>
</organism>
<name>A0A835XZT3_9CHLO</name>
<feature type="region of interest" description="Disordered" evidence="2">
    <location>
        <begin position="1416"/>
        <end position="1442"/>
    </location>
</feature>
<accession>A0A835XZT3</accession>
<feature type="compositionally biased region" description="Polar residues" evidence="2">
    <location>
        <begin position="424"/>
        <end position="436"/>
    </location>
</feature>
<feature type="region of interest" description="Disordered" evidence="2">
    <location>
        <begin position="1049"/>
        <end position="1070"/>
    </location>
</feature>
<feature type="compositionally biased region" description="Pro residues" evidence="2">
    <location>
        <begin position="278"/>
        <end position="300"/>
    </location>
</feature>
<dbReference type="SUPFAM" id="SSF81901">
    <property type="entry name" value="HCP-like"/>
    <property type="match status" value="2"/>
</dbReference>
<proteinExistence type="inferred from homology"/>
<feature type="compositionally biased region" description="Polar residues" evidence="2">
    <location>
        <begin position="647"/>
        <end position="659"/>
    </location>
</feature>
<comment type="caution">
    <text evidence="3">The sequence shown here is derived from an EMBL/GenBank/DDBJ whole genome shotgun (WGS) entry which is preliminary data.</text>
</comment>
<protein>
    <submittedName>
        <fullName evidence="3">Uncharacterized protein</fullName>
    </submittedName>
</protein>
<sequence>MGAGRSKHVYAFQPLPWPEALAAFRLIDQVCGIATTYATTQLDGHAVHVLNKVGELQRLPFMWDVFEGDFERLRGTHMVRLAAELHDALDKLEGCKFDMGLLAEKGTTFRSQRKQADKALALLIEVEEIHRAFHYAFELALYASIREEPGFATSTRRSSTPGRSPPATLASRGGASRGGFGSSGGGAGPGFASQTTRRALPPPPPEPEDSGVDGSPPQPRISQGSMPRAGTMPARAATMSSRGGAVAAASAGGASAPGVTFRTAPAAMGGVASAGGAAPPPPHVAASPPLPPPPPPPPPMNATQSLPRRTLSRGGGTSSRRSAGGGGGGSTARSQFDPGQPYVVMYMPQGPDGSGPRALLVPSTSLQAAPPSPMPSLGGAASMYGTGTLPSPYGTTYSHPRTALPTPPRIPMATAMASRPPTYLSGSTSRPGSPSLLTRPASPASSLYGTIGSTLTSRAPYSTTSVSPYGITTAAMRPSSPPSYRYFSPPGSPSAAVPYTPYSPGLTPDLSSYYLQRSALSESAGSPYSSLSLGASPPPLTATSPIPAVVPGAAPGSVLVFQPVSAHPGPGGGLVLQNNPSQQPVLVVAQEDPAVANASANASANATAAANAAAANANAAAAAAQNAAVAAASAATSAANAATTAALGSQQQARPTTGTRGVRFQAGPPPGGHATQAYYGQEDEVGPYIEPYGNGGYDERYEEDNQGPEEYDEQYGEDDAGQYGDQAVAYGGRSGGGAQSLMSQFCDMTTEAEMDAYGEPAGPPPAPVQQQPTQRRHRISTSLRRRQRMAAATATSATTSPTQLPPREAEMEYRPPPPPPPATRGGGGAATTQTPLGPIGGGPIGTGHVLSYERLATLAGLDPALLSDGAATGLAMRPGGVTGGGGGGAHRRAVPGEPALRRAEELAEAAEAGDVAAAVELAAAMRRGWWGDARDAAVARGLLMQAAVNGGSADAHAALGEMAEHGEGLAGGRPDLPAAARHYAAAAAAGHRDGTTAYAYLLEHGLGVEQDEVRAAQLYATAAQRNCPTAANNLAKMILDGRGGIVASPPNGQRPIANRRNRKPGADSGGAWSTAAAAAAAAAVAAASGAGSAAAVTPVALATALFKRAAQAGSTAAWYNLGVCHLQQLKVQNQPGVVSVVPHHYREEHEREAIVAFTEAAKRGHARAALRAGHLQLQRSSAAAAVEAFASAALNSAAAAAGGAAEAGVGADTTAIGAATSGRGGNAGGGASAEVEAEALWCLAQLAERQAAVLEGRAAAVSGPAGWRDGAGDGGRGGSESRGSSQHDSEGGDDEGRMVRQLLATLASPEGGGGPGVTAAAEGLYDTVTAGDPAAAAAVAFARELCRLDFDICRQSPAQLYGASAAVAAASPSGAPPVRGLKRLRRQARELLTDPAAVAGAAAAAALTGGAVDTSASASRAESLDGDRNPRGGREGPGAGDGTAEAALARLDLHLLQPGERAQRARRAAADLMAAAAARGHASAQHWLAGWQWSMGSRGAAVALWEAAGRRGHGGALMVLGQMAEAGQLPPALGSGLTAGGSPTGGAGGADLAAAARYYLRAQEAGASGAVEAMRRVQRVLQRHVALQGKLAAVVGGATPGAAGRVDRIPAVRP</sequence>
<feature type="compositionally biased region" description="Gly residues" evidence="2">
    <location>
        <begin position="175"/>
        <end position="189"/>
    </location>
</feature>
<dbReference type="PANTHER" id="PTHR11102">
    <property type="entry name" value="SEL-1-LIKE PROTEIN"/>
    <property type="match status" value="1"/>
</dbReference>
<feature type="region of interest" description="Disordered" evidence="2">
    <location>
        <begin position="418"/>
        <end position="444"/>
    </location>
</feature>
<dbReference type="InterPro" id="IPR011990">
    <property type="entry name" value="TPR-like_helical_dom_sf"/>
</dbReference>
<feature type="region of interest" description="Disordered" evidence="2">
    <location>
        <begin position="1262"/>
        <end position="1294"/>
    </location>
</feature>
<feature type="compositionally biased region" description="Low complexity" evidence="2">
    <location>
        <begin position="153"/>
        <end position="174"/>
    </location>
</feature>
<evidence type="ECO:0000256" key="1">
    <source>
        <dbReference type="ARBA" id="ARBA00038101"/>
    </source>
</evidence>
<reference evidence="3" key="1">
    <citation type="journal article" date="2020" name="bioRxiv">
        <title>Comparative genomics of Chlamydomonas.</title>
        <authorList>
            <person name="Craig R.J."/>
            <person name="Hasan A.R."/>
            <person name="Ness R.W."/>
            <person name="Keightley P.D."/>
        </authorList>
    </citation>
    <scope>NUCLEOTIDE SEQUENCE</scope>
    <source>
        <strain evidence="3">CCAP 11/70</strain>
    </source>
</reference>
<dbReference type="InterPro" id="IPR006597">
    <property type="entry name" value="Sel1-like"/>
</dbReference>
<feature type="compositionally biased region" description="Basic residues" evidence="2">
    <location>
        <begin position="774"/>
        <end position="788"/>
    </location>
</feature>
<dbReference type="PANTHER" id="PTHR11102:SF160">
    <property type="entry name" value="ERAD-ASSOCIATED E3 UBIQUITIN-PROTEIN LIGASE COMPONENT HRD3"/>
    <property type="match status" value="1"/>
</dbReference>
<evidence type="ECO:0000313" key="3">
    <source>
        <dbReference type="EMBL" id="KAG2492734.1"/>
    </source>
</evidence>
<feature type="region of interest" description="Disordered" evidence="2">
    <location>
        <begin position="271"/>
        <end position="374"/>
    </location>
</feature>
<comment type="similarity">
    <text evidence="1">Belongs to the sel-1 family.</text>
</comment>
<dbReference type="OrthoDB" id="548855at2759"/>
<feature type="region of interest" description="Disordered" evidence="2">
    <location>
        <begin position="152"/>
        <end position="239"/>
    </location>
</feature>
<dbReference type="InterPro" id="IPR050767">
    <property type="entry name" value="Sel1_AlgK"/>
</dbReference>
<feature type="compositionally biased region" description="Basic and acidic residues" evidence="2">
    <location>
        <begin position="1285"/>
        <end position="1294"/>
    </location>
</feature>
<feature type="region of interest" description="Disordered" evidence="2">
    <location>
        <begin position="755"/>
        <end position="842"/>
    </location>
</feature>
<feature type="region of interest" description="Disordered" evidence="2">
    <location>
        <begin position="693"/>
        <end position="721"/>
    </location>
</feature>
<dbReference type="Proteomes" id="UP000612055">
    <property type="component" value="Unassembled WGS sequence"/>
</dbReference>
<gene>
    <name evidence="3" type="ORF">HYH03_008900</name>
</gene>
<evidence type="ECO:0000256" key="2">
    <source>
        <dbReference type="SAM" id="MobiDB-lite"/>
    </source>
</evidence>
<keyword evidence="4" id="KW-1185">Reference proteome</keyword>
<feature type="region of interest" description="Disordered" evidence="2">
    <location>
        <begin position="646"/>
        <end position="677"/>
    </location>
</feature>
<feature type="compositionally biased region" description="Gly residues" evidence="2">
    <location>
        <begin position="313"/>
        <end position="330"/>
    </location>
</feature>
<feature type="compositionally biased region" description="Low complexity" evidence="2">
    <location>
        <begin position="790"/>
        <end position="806"/>
    </location>
</feature>
<dbReference type="EMBL" id="JAEHOE010000042">
    <property type="protein sequence ID" value="KAG2492734.1"/>
    <property type="molecule type" value="Genomic_DNA"/>
</dbReference>
<feature type="compositionally biased region" description="Basic and acidic residues" evidence="2">
    <location>
        <begin position="1422"/>
        <end position="1434"/>
    </location>
</feature>
<dbReference type="SMART" id="SM00671">
    <property type="entry name" value="SEL1"/>
    <property type="match status" value="3"/>
</dbReference>
<feature type="compositionally biased region" description="Acidic residues" evidence="2">
    <location>
        <begin position="700"/>
        <end position="720"/>
    </location>
</feature>
<evidence type="ECO:0000313" key="4">
    <source>
        <dbReference type="Proteomes" id="UP000612055"/>
    </source>
</evidence>